<gene>
    <name evidence="7" type="primary">smc</name>
    <name evidence="9" type="ORF">SAMN05660472_01301</name>
</gene>
<evidence type="ECO:0000256" key="5">
    <source>
        <dbReference type="ARBA" id="ARBA00023054"/>
    </source>
</evidence>
<dbReference type="EMBL" id="FNFP01000002">
    <property type="protein sequence ID" value="SDK44253.1"/>
    <property type="molecule type" value="Genomic_DNA"/>
</dbReference>
<evidence type="ECO:0000256" key="7">
    <source>
        <dbReference type="HAMAP-Rule" id="MF_01894"/>
    </source>
</evidence>
<dbReference type="GO" id="GO:0030261">
    <property type="term" value="P:chromosome condensation"/>
    <property type="evidence" value="ECO:0007669"/>
    <property type="project" value="InterPro"/>
</dbReference>
<feature type="domain" description="SMC hinge" evidence="8">
    <location>
        <begin position="525"/>
        <end position="643"/>
    </location>
</feature>
<dbReference type="CDD" id="cd03278">
    <property type="entry name" value="ABC_SMC_barmotin"/>
    <property type="match status" value="2"/>
</dbReference>
<keyword evidence="10" id="KW-1185">Reference proteome</keyword>
<dbReference type="InterPro" id="IPR011890">
    <property type="entry name" value="SMC_prok"/>
</dbReference>
<dbReference type="GO" id="GO:0003677">
    <property type="term" value="F:DNA binding"/>
    <property type="evidence" value="ECO:0007669"/>
    <property type="project" value="UniProtKB-UniRule"/>
</dbReference>
<dbReference type="GO" id="GO:0005694">
    <property type="term" value="C:chromosome"/>
    <property type="evidence" value="ECO:0007669"/>
    <property type="project" value="InterPro"/>
</dbReference>
<keyword evidence="4 7" id="KW-0067">ATP-binding</keyword>
<dbReference type="GO" id="GO:0005524">
    <property type="term" value="F:ATP binding"/>
    <property type="evidence" value="ECO:0007669"/>
    <property type="project" value="UniProtKB-UniRule"/>
</dbReference>
<dbReference type="InterPro" id="IPR027417">
    <property type="entry name" value="P-loop_NTPase"/>
</dbReference>
<dbReference type="AlphaFoldDB" id="A0A1G9BY03"/>
<dbReference type="STRING" id="393762.SAMN05660472_01301"/>
<dbReference type="SUPFAM" id="SSF75553">
    <property type="entry name" value="Smc hinge domain"/>
    <property type="match status" value="1"/>
</dbReference>
<dbReference type="GO" id="GO:0007062">
    <property type="term" value="P:sister chromatid cohesion"/>
    <property type="evidence" value="ECO:0007669"/>
    <property type="project" value="InterPro"/>
</dbReference>
<comment type="domain">
    <text evidence="7">Contains large globular domains required for ATP hydrolysis at each terminus and a third globular domain forming a flexible hinge near the middle of the molecule. These domains are separated by coiled-coil structures.</text>
</comment>
<dbReference type="SUPFAM" id="SSF52540">
    <property type="entry name" value="P-loop containing nucleoside triphosphate hydrolases"/>
    <property type="match status" value="1"/>
</dbReference>
<dbReference type="GO" id="GO:0006260">
    <property type="term" value="P:DNA replication"/>
    <property type="evidence" value="ECO:0007669"/>
    <property type="project" value="UniProtKB-UniRule"/>
</dbReference>
<dbReference type="Pfam" id="PF02463">
    <property type="entry name" value="SMC_N"/>
    <property type="match status" value="1"/>
</dbReference>
<comment type="subcellular location">
    <subcellularLocation>
        <location evidence="1 7">Cytoplasm</location>
    </subcellularLocation>
</comment>
<dbReference type="PANTHER" id="PTHR43977">
    <property type="entry name" value="STRUCTURAL MAINTENANCE OF CHROMOSOMES PROTEIN 3"/>
    <property type="match status" value="1"/>
</dbReference>
<evidence type="ECO:0000313" key="9">
    <source>
        <dbReference type="EMBL" id="SDK44253.1"/>
    </source>
</evidence>
<evidence type="ECO:0000256" key="4">
    <source>
        <dbReference type="ARBA" id="ARBA00022840"/>
    </source>
</evidence>
<sequence length="1194" mass="138134">MYLKKVELHGFKSFANKIEMSFEKGVTAVVGPNGSGKSNISDAIRWVLGEQSVKSLRGSKMEDVIFSGTSNRKALGMAEVSLTLDNSSQMLPIDYEEVTITRRMYRSGESEYYLNKSNCRLKDIRELLMDTGIGKDGYSIIGQGKIDEILSSKSEDRRQLFEEAVGIVKYKHRKQEATKKINATKDNLLRVTDIIHELQSQLGPLEKQSKKAKRYTSLKENLLKLEVNLFIKEIDKIDLELKHIHQQMDMLKKSLALQNNEKESYFTKLEEIQKQLDLWENEIEHCQKDFYATQGDIGKKEGEVNLNQEKLAHFIENIERLEKEVEDIYRDNIKVTKQLEEKLTQLKNVDTSLKELEENLKKETMEYEKINESSTIKLQDIEESKSSIINTLNDISDKKSDGNSLKTLVNTMDHRIGQIHKDRINYEKKEEETQKKICDLQQSLETVLKNLEKTEKEITIITIEKDRIENQQQDIENQLEIIKNQTNHNQSKRNIIEEMEREHDGYNRSVKNTLIACKKDKYLGEGIYGVVANLMKVPKGYETAIETALGAAIQNIVTRNEEDAKKLIAYLKKHNLGRITLLPLTSMQKKSMNQEELEIVKEIDNAKIAIDLVEFHNQFLKVFSNLLGRVVVVPNIDIGVKAAKKLHYKLKIVTVDGDIINIGGSLTGGSSTFKGNSILGRKRELEELNQSIVILEEQGKRLKEKRNILLEQLNNKQHKLEILHKQQQENKIIEATLKSKLQQAKEEKYETTDFIHRMKRELQELEEAKKTTLEKYKLIERAIQDMEETISQTKQMVEGYEENIVKEKQQLEKLNEGITKGKIKTATIREQKKSLLQEIENLQTILKFNETQLEEKNKRIAEINKDHKILHQVIEENKIQLQNLMGILRELEKKLEELKKKRQDLLQVDKQKKESLQQIEEIIKDLNESTYKLDMKCTRLEMQQQSFYNKLWEEYELTYIQAKNIREDITDNINIGREIKTLKDEIKGLGHINMESIQEYENVKERYEFLTNQKDDLEKARQTLAKVIKDMEETMKKQFLEEFIKIRKNFNDVFIKLFGGGKAQLVLEDEKDLLNCGIEIIAQPPGKKLQSLSLLSGGERALTAISLLFGILLVKPSPFCILDEIEAALDDANVNRFAGFLQELSPDTQFVVVTHRRGTMESADALYGVTMEEEGISKIVSVKFTDEMNNEIAS</sequence>
<keyword evidence="6 7" id="KW-0238">DNA-binding</keyword>
<keyword evidence="2 7" id="KW-0963">Cytoplasm</keyword>
<dbReference type="GO" id="GO:0005737">
    <property type="term" value="C:cytoplasm"/>
    <property type="evidence" value="ECO:0007669"/>
    <property type="project" value="UniProtKB-SubCell"/>
</dbReference>
<comment type="function">
    <text evidence="7">Required for chromosome condensation and partitioning.</text>
</comment>
<feature type="coiled-coil region" evidence="7">
    <location>
        <begin position="255"/>
        <end position="373"/>
    </location>
</feature>
<name>A0A1G9BY03_9FIRM</name>
<feature type="binding site" evidence="7">
    <location>
        <begin position="32"/>
        <end position="39"/>
    </location>
    <ligand>
        <name>ATP</name>
        <dbReference type="ChEBI" id="CHEBI:30616"/>
    </ligand>
</feature>
<dbReference type="InterPro" id="IPR036277">
    <property type="entry name" value="SMC_hinge_sf"/>
</dbReference>
<dbReference type="HAMAP" id="MF_01894">
    <property type="entry name" value="Smc_prok"/>
    <property type="match status" value="1"/>
</dbReference>
<dbReference type="GO" id="GO:0016887">
    <property type="term" value="F:ATP hydrolysis activity"/>
    <property type="evidence" value="ECO:0007669"/>
    <property type="project" value="InterPro"/>
</dbReference>
<evidence type="ECO:0000259" key="8">
    <source>
        <dbReference type="SMART" id="SM00968"/>
    </source>
</evidence>
<dbReference type="Proteomes" id="UP000198718">
    <property type="component" value="Unassembled WGS sequence"/>
</dbReference>
<evidence type="ECO:0000313" key="10">
    <source>
        <dbReference type="Proteomes" id="UP000198718"/>
    </source>
</evidence>
<feature type="coiled-coil region" evidence="7">
    <location>
        <begin position="451"/>
        <end position="509"/>
    </location>
</feature>
<dbReference type="InterPro" id="IPR024704">
    <property type="entry name" value="SMC"/>
</dbReference>
<dbReference type="Gene3D" id="3.30.70.1620">
    <property type="match status" value="1"/>
</dbReference>
<keyword evidence="5 7" id="KW-0175">Coiled coil</keyword>
<dbReference type="PIRSF" id="PIRSF005719">
    <property type="entry name" value="SMC"/>
    <property type="match status" value="1"/>
</dbReference>
<comment type="subunit">
    <text evidence="7">Homodimer.</text>
</comment>
<dbReference type="Gene3D" id="1.20.1060.20">
    <property type="match status" value="1"/>
</dbReference>
<dbReference type="FunFam" id="3.40.50.300:FF:000984">
    <property type="entry name" value="Chromosome partition protein Smc"/>
    <property type="match status" value="1"/>
</dbReference>
<reference evidence="9 10" key="1">
    <citation type="submission" date="2016-10" db="EMBL/GenBank/DDBJ databases">
        <authorList>
            <person name="de Groot N.N."/>
        </authorList>
    </citation>
    <scope>NUCLEOTIDE SEQUENCE [LARGE SCALE GENOMIC DNA]</scope>
    <source>
        <strain evidence="9 10">DSM 18346</strain>
    </source>
</reference>
<proteinExistence type="inferred from homology"/>
<dbReference type="RefSeq" id="WP_090552240.1">
    <property type="nucleotide sequence ID" value="NZ_FNFP01000002.1"/>
</dbReference>
<feature type="coiled-coil region" evidence="7">
    <location>
        <begin position="678"/>
        <end position="929"/>
    </location>
</feature>
<dbReference type="NCBIfam" id="TIGR02168">
    <property type="entry name" value="SMC_prok_B"/>
    <property type="match status" value="1"/>
</dbReference>
<dbReference type="FunFam" id="3.40.50.300:FF:000901">
    <property type="entry name" value="Chromosome partition protein Smc"/>
    <property type="match status" value="1"/>
</dbReference>
<dbReference type="InterPro" id="IPR010935">
    <property type="entry name" value="SMC_hinge"/>
</dbReference>
<evidence type="ECO:0000256" key="6">
    <source>
        <dbReference type="ARBA" id="ARBA00023125"/>
    </source>
</evidence>
<protein>
    <recommendedName>
        <fullName evidence="7">Chromosome partition protein Smc</fullName>
    </recommendedName>
</protein>
<evidence type="ECO:0000256" key="2">
    <source>
        <dbReference type="ARBA" id="ARBA00022490"/>
    </source>
</evidence>
<accession>A0A1G9BY03</accession>
<comment type="similarity">
    <text evidence="7">Belongs to the SMC family.</text>
</comment>
<dbReference type="Gene3D" id="3.40.50.300">
    <property type="entry name" value="P-loop containing nucleotide triphosphate hydrolases"/>
    <property type="match status" value="2"/>
</dbReference>
<dbReference type="OrthoDB" id="9808768at2"/>
<dbReference type="GO" id="GO:0007059">
    <property type="term" value="P:chromosome segregation"/>
    <property type="evidence" value="ECO:0007669"/>
    <property type="project" value="UniProtKB-UniRule"/>
</dbReference>
<feature type="coiled-coil region" evidence="7">
    <location>
        <begin position="993"/>
        <end position="1037"/>
    </location>
</feature>
<dbReference type="SMART" id="SM00968">
    <property type="entry name" value="SMC_hinge"/>
    <property type="match status" value="1"/>
</dbReference>
<keyword evidence="3 7" id="KW-0547">Nucleotide-binding</keyword>
<evidence type="ECO:0000256" key="1">
    <source>
        <dbReference type="ARBA" id="ARBA00004496"/>
    </source>
</evidence>
<dbReference type="Pfam" id="PF06470">
    <property type="entry name" value="SMC_hinge"/>
    <property type="match status" value="1"/>
</dbReference>
<dbReference type="InterPro" id="IPR003395">
    <property type="entry name" value="RecF/RecN/SMC_N"/>
</dbReference>
<organism evidence="9 10">
    <name type="scientific">Natronincola ferrireducens</name>
    <dbReference type="NCBI Taxonomy" id="393762"/>
    <lineage>
        <taxon>Bacteria</taxon>
        <taxon>Bacillati</taxon>
        <taxon>Bacillota</taxon>
        <taxon>Clostridia</taxon>
        <taxon>Peptostreptococcales</taxon>
        <taxon>Natronincolaceae</taxon>
        <taxon>Natronincola</taxon>
    </lineage>
</organism>
<evidence type="ECO:0000256" key="3">
    <source>
        <dbReference type="ARBA" id="ARBA00022741"/>
    </source>
</evidence>